<keyword evidence="1" id="KW-0472">Membrane</keyword>
<gene>
    <name evidence="2" type="ORF">UFOPK3662_02407</name>
</gene>
<dbReference type="AlphaFoldDB" id="A0A6J7JYQ2"/>
<accession>A0A6J7JYQ2</accession>
<evidence type="ECO:0000256" key="1">
    <source>
        <dbReference type="SAM" id="Phobius"/>
    </source>
</evidence>
<feature type="transmembrane region" description="Helical" evidence="1">
    <location>
        <begin position="59"/>
        <end position="84"/>
    </location>
</feature>
<organism evidence="2">
    <name type="scientific">freshwater metagenome</name>
    <dbReference type="NCBI Taxonomy" id="449393"/>
    <lineage>
        <taxon>unclassified sequences</taxon>
        <taxon>metagenomes</taxon>
        <taxon>ecological metagenomes</taxon>
    </lineage>
</organism>
<feature type="transmembrane region" description="Helical" evidence="1">
    <location>
        <begin position="26"/>
        <end position="47"/>
    </location>
</feature>
<dbReference type="EMBL" id="CAFBMW010000020">
    <property type="protein sequence ID" value="CAB4948800.1"/>
    <property type="molecule type" value="Genomic_DNA"/>
</dbReference>
<reference evidence="2" key="1">
    <citation type="submission" date="2020-05" db="EMBL/GenBank/DDBJ databases">
        <authorList>
            <person name="Chiriac C."/>
            <person name="Salcher M."/>
            <person name="Ghai R."/>
            <person name="Kavagutti S V."/>
        </authorList>
    </citation>
    <scope>NUCLEOTIDE SEQUENCE</scope>
</reference>
<feature type="transmembrane region" description="Helical" evidence="1">
    <location>
        <begin position="96"/>
        <end position="116"/>
    </location>
</feature>
<protein>
    <submittedName>
        <fullName evidence="2">Unannotated protein</fullName>
    </submittedName>
</protein>
<proteinExistence type="predicted"/>
<sequence>MDETVGTTGAGTTTDEAGRFRAFTGFGLALTALLGGGLYASAFQWLGMKLFNQADSDRLYFTGIAASPLVMALVALGLAAGALGSDDPLVRPVARATGVLGGLAVVGSALLLAVTLDTP</sequence>
<name>A0A6J7JYQ2_9ZZZZ</name>
<keyword evidence="1" id="KW-1133">Transmembrane helix</keyword>
<evidence type="ECO:0000313" key="2">
    <source>
        <dbReference type="EMBL" id="CAB4948800.1"/>
    </source>
</evidence>
<keyword evidence="1" id="KW-0812">Transmembrane</keyword>